<name>A0A2G5VE60_9PELO</name>
<reference evidence="2" key="1">
    <citation type="submission" date="2017-10" db="EMBL/GenBank/DDBJ databases">
        <title>Rapid genome shrinkage in a self-fertile nematode reveals novel sperm competition proteins.</title>
        <authorList>
            <person name="Yin D."/>
            <person name="Schwarz E.M."/>
            <person name="Thomas C.G."/>
            <person name="Felde R.L."/>
            <person name="Korf I.F."/>
            <person name="Cutter A.D."/>
            <person name="Schartner C.M."/>
            <person name="Ralston E.J."/>
            <person name="Meyer B.J."/>
            <person name="Haag E.S."/>
        </authorList>
    </citation>
    <scope>NUCLEOTIDE SEQUENCE [LARGE SCALE GENOMIC DNA]</scope>
    <source>
        <strain evidence="2">JU1422</strain>
    </source>
</reference>
<dbReference type="EMBL" id="PDUG01000001">
    <property type="protein sequence ID" value="PIC50054.1"/>
    <property type="molecule type" value="Genomic_DNA"/>
</dbReference>
<sequence>MSQTNRHQESLVRDHVNLLGHLHEVVNLGDPCGCPWVYMSKIPEDVECPRRGGSRRASNYLHSVGLLAGRLRALPITFSLSF</sequence>
<protein>
    <submittedName>
        <fullName evidence="1">Uncharacterized protein</fullName>
    </submittedName>
</protein>
<organism evidence="1 2">
    <name type="scientific">Caenorhabditis nigoni</name>
    <dbReference type="NCBI Taxonomy" id="1611254"/>
    <lineage>
        <taxon>Eukaryota</taxon>
        <taxon>Metazoa</taxon>
        <taxon>Ecdysozoa</taxon>
        <taxon>Nematoda</taxon>
        <taxon>Chromadorea</taxon>
        <taxon>Rhabditida</taxon>
        <taxon>Rhabditina</taxon>
        <taxon>Rhabditomorpha</taxon>
        <taxon>Rhabditoidea</taxon>
        <taxon>Rhabditidae</taxon>
        <taxon>Peloderinae</taxon>
        <taxon>Caenorhabditis</taxon>
    </lineage>
</organism>
<dbReference type="AlphaFoldDB" id="A0A2G5VE60"/>
<gene>
    <name evidence="1" type="primary">Cnig_chr_I.g1109</name>
    <name evidence="1" type="ORF">B9Z55_001109</name>
</gene>
<accession>A0A2G5VE60</accession>
<dbReference type="Proteomes" id="UP000230233">
    <property type="component" value="Chromosome I"/>
</dbReference>
<comment type="caution">
    <text evidence="1">The sequence shown here is derived from an EMBL/GenBank/DDBJ whole genome shotgun (WGS) entry which is preliminary data.</text>
</comment>
<evidence type="ECO:0000313" key="1">
    <source>
        <dbReference type="EMBL" id="PIC50054.1"/>
    </source>
</evidence>
<evidence type="ECO:0000313" key="2">
    <source>
        <dbReference type="Proteomes" id="UP000230233"/>
    </source>
</evidence>
<proteinExistence type="predicted"/>
<keyword evidence="2" id="KW-1185">Reference proteome</keyword>